<comment type="caution">
    <text evidence="1">The sequence shown here is derived from an EMBL/GenBank/DDBJ whole genome shotgun (WGS) entry which is preliminary data.</text>
</comment>
<evidence type="ECO:0000313" key="1">
    <source>
        <dbReference type="EMBL" id="GAA4441326.1"/>
    </source>
</evidence>
<name>A0ABP8M2W0_9BACT</name>
<gene>
    <name evidence="1" type="ORF">GCM10023091_26430</name>
</gene>
<dbReference type="RefSeq" id="WP_345029878.1">
    <property type="nucleotide sequence ID" value="NZ_BAABEY010000025.1"/>
</dbReference>
<sequence>MKALKIATLVFFSALWVLGLANYDRVYPYLYRSGLIEDEYRYGDLFRLSYLPQFKEVLTTCQEPLTLRKTSSRPLHLYVLGDSFLEPQRIDSSDFVADQYHFIKWDNFQHVRLDTAATNVVLIESVERHLRQHFDGNPASYFIADTANFPEKWSEKKWMSRIDNFFKSDRTESQLGLLLTSNRLGVWCKELKSAFNFRVFNRTESGVTVSNDKKHLVYYLDTDTLNYPYTSGFSHLTEARVDSVVQGVNKTQEELLAMGFDHFVLSVIPNKSTIVMPDYGPYNHLIERVQQHPGLKAPLISVLDEYRKLGAAAYLVSDSHWTCEARSVWVQKINRHLLGLSSTVPARSCMTPGSRNQLIRKTL</sequence>
<accession>A0ABP8M2W0</accession>
<reference evidence="2" key="1">
    <citation type="journal article" date="2019" name="Int. J. Syst. Evol. Microbiol.">
        <title>The Global Catalogue of Microorganisms (GCM) 10K type strain sequencing project: providing services to taxonomists for standard genome sequencing and annotation.</title>
        <authorList>
            <consortium name="The Broad Institute Genomics Platform"/>
            <consortium name="The Broad Institute Genome Sequencing Center for Infectious Disease"/>
            <person name="Wu L."/>
            <person name="Ma J."/>
        </authorList>
    </citation>
    <scope>NUCLEOTIDE SEQUENCE [LARGE SCALE GENOMIC DNA]</scope>
    <source>
        <strain evidence="2">JCM 31920</strain>
    </source>
</reference>
<organism evidence="1 2">
    <name type="scientific">Ravibacter arvi</name>
    <dbReference type="NCBI Taxonomy" id="2051041"/>
    <lineage>
        <taxon>Bacteria</taxon>
        <taxon>Pseudomonadati</taxon>
        <taxon>Bacteroidota</taxon>
        <taxon>Cytophagia</taxon>
        <taxon>Cytophagales</taxon>
        <taxon>Spirosomataceae</taxon>
        <taxon>Ravibacter</taxon>
    </lineage>
</organism>
<dbReference type="EMBL" id="BAABEY010000025">
    <property type="protein sequence ID" value="GAA4441326.1"/>
    <property type="molecule type" value="Genomic_DNA"/>
</dbReference>
<proteinExistence type="predicted"/>
<evidence type="ECO:0008006" key="3">
    <source>
        <dbReference type="Google" id="ProtNLM"/>
    </source>
</evidence>
<dbReference type="Proteomes" id="UP001501508">
    <property type="component" value="Unassembled WGS sequence"/>
</dbReference>
<evidence type="ECO:0000313" key="2">
    <source>
        <dbReference type="Proteomes" id="UP001501508"/>
    </source>
</evidence>
<keyword evidence="2" id="KW-1185">Reference proteome</keyword>
<protein>
    <recommendedName>
        <fullName evidence="3">AlgX/AlgJ SGNH hydrolase-like domain-containing protein</fullName>
    </recommendedName>
</protein>